<keyword evidence="2" id="KW-1185">Reference proteome</keyword>
<gene>
    <name evidence="1" type="ORF">BOX17_04980</name>
</gene>
<dbReference type="EMBL" id="CP018139">
    <property type="protein sequence ID" value="APE30365.1"/>
    <property type="molecule type" value="Genomic_DNA"/>
</dbReference>
<dbReference type="Gene3D" id="3.40.1350.10">
    <property type="match status" value="1"/>
</dbReference>
<dbReference type="KEGG" id="hsi:BOX17_04980"/>
<dbReference type="AlphaFoldDB" id="A0A1J0VEC4"/>
<name>A0A1J0VEC4_9GAMM</name>
<dbReference type="RefSeq" id="WP_071942353.1">
    <property type="nucleotide sequence ID" value="NZ_CP018139.1"/>
</dbReference>
<dbReference type="Proteomes" id="UP000181985">
    <property type="component" value="Chromosome"/>
</dbReference>
<reference evidence="2" key="1">
    <citation type="submission" date="2016-11" db="EMBL/GenBank/DDBJ databases">
        <title>Halolamina sediminis sp. nov., an extremely halophilic archaeon isolated from solar salt.</title>
        <authorList>
            <person name="Koh H.-W."/>
            <person name="Rani S."/>
            <person name="Park S.-J."/>
        </authorList>
    </citation>
    <scope>NUCLEOTIDE SEQUENCE [LARGE SCALE GENOMIC DNA]</scope>
    <source>
        <strain evidence="2">Hb3</strain>
    </source>
</reference>
<evidence type="ECO:0008006" key="3">
    <source>
        <dbReference type="Google" id="ProtNLM"/>
    </source>
</evidence>
<proteinExistence type="predicted"/>
<dbReference type="InterPro" id="IPR011856">
    <property type="entry name" value="tRNA_endonuc-like_dom_sf"/>
</dbReference>
<evidence type="ECO:0000313" key="1">
    <source>
        <dbReference type="EMBL" id="APE30365.1"/>
    </source>
</evidence>
<evidence type="ECO:0000313" key="2">
    <source>
        <dbReference type="Proteomes" id="UP000181985"/>
    </source>
</evidence>
<organism evidence="1 2">
    <name type="scientific">Halomonas aestuarii</name>
    <dbReference type="NCBI Taxonomy" id="1897729"/>
    <lineage>
        <taxon>Bacteria</taxon>
        <taxon>Pseudomonadati</taxon>
        <taxon>Pseudomonadota</taxon>
        <taxon>Gammaproteobacteria</taxon>
        <taxon>Oceanospirillales</taxon>
        <taxon>Halomonadaceae</taxon>
        <taxon>Halomonas</taxon>
    </lineage>
</organism>
<protein>
    <recommendedName>
        <fullName evidence="3">DUF4365 domain-containing protein</fullName>
    </recommendedName>
</protein>
<dbReference type="OrthoDB" id="5917942at2"/>
<dbReference type="GO" id="GO:0003676">
    <property type="term" value="F:nucleic acid binding"/>
    <property type="evidence" value="ECO:0007669"/>
    <property type="project" value="InterPro"/>
</dbReference>
<sequence length="165" mass="18397">MKQHFIHSSYRERLIEHLFVGELLKHSWLERGCRLEVAKPEVDNSGYDLIAEENGFVRHLQLKASSREARTAKQNVHTALGGKPSGVVVWIQFDAETLELGPFLIFGGSPGEPLPDLSGFKVAKHTKGNAEGIKAERPAIRHIPKSHFVKYESAVEVYEALFGAP</sequence>
<accession>A0A1J0VEC4</accession>